<name>A0A382X5C1_9ZZZZ</name>
<feature type="non-terminal residue" evidence="1">
    <location>
        <position position="64"/>
    </location>
</feature>
<gene>
    <name evidence="1" type="ORF">METZ01_LOCUS418928</name>
</gene>
<sequence length="64" mass="7160">MACLHGEQGQASQQQPTLQGWSKMIMDSDSWPMRTAKSDIPSSEIPLFLKVIEEKGYAFWGASE</sequence>
<accession>A0A382X5C1</accession>
<dbReference type="EMBL" id="UINC01164958">
    <property type="protein sequence ID" value="SVD66074.1"/>
    <property type="molecule type" value="Genomic_DNA"/>
</dbReference>
<organism evidence="1">
    <name type="scientific">marine metagenome</name>
    <dbReference type="NCBI Taxonomy" id="408172"/>
    <lineage>
        <taxon>unclassified sequences</taxon>
        <taxon>metagenomes</taxon>
        <taxon>ecological metagenomes</taxon>
    </lineage>
</organism>
<dbReference type="AlphaFoldDB" id="A0A382X5C1"/>
<proteinExistence type="predicted"/>
<protein>
    <submittedName>
        <fullName evidence="1">Uncharacterized protein</fullName>
    </submittedName>
</protein>
<evidence type="ECO:0000313" key="1">
    <source>
        <dbReference type="EMBL" id="SVD66074.1"/>
    </source>
</evidence>
<reference evidence="1" key="1">
    <citation type="submission" date="2018-05" db="EMBL/GenBank/DDBJ databases">
        <authorList>
            <person name="Lanie J.A."/>
            <person name="Ng W.-L."/>
            <person name="Kazmierczak K.M."/>
            <person name="Andrzejewski T.M."/>
            <person name="Davidsen T.M."/>
            <person name="Wayne K.J."/>
            <person name="Tettelin H."/>
            <person name="Glass J.I."/>
            <person name="Rusch D."/>
            <person name="Podicherti R."/>
            <person name="Tsui H.-C.T."/>
            <person name="Winkler M.E."/>
        </authorList>
    </citation>
    <scope>NUCLEOTIDE SEQUENCE</scope>
</reference>